<evidence type="ECO:0000313" key="2">
    <source>
        <dbReference type="EMBL" id="SVB69533.1"/>
    </source>
</evidence>
<keyword evidence="1" id="KW-1133">Transmembrane helix</keyword>
<dbReference type="AlphaFoldDB" id="A0A382G4P5"/>
<keyword evidence="1" id="KW-0812">Transmembrane</keyword>
<name>A0A382G4P5_9ZZZZ</name>
<gene>
    <name evidence="2" type="ORF">METZ01_LOCUS222387</name>
</gene>
<evidence type="ECO:0000256" key="1">
    <source>
        <dbReference type="SAM" id="Phobius"/>
    </source>
</evidence>
<proteinExistence type="predicted"/>
<keyword evidence="1" id="KW-0472">Membrane</keyword>
<protein>
    <submittedName>
        <fullName evidence="2">Uncharacterized protein</fullName>
    </submittedName>
</protein>
<accession>A0A382G4P5</accession>
<feature type="transmembrane region" description="Helical" evidence="1">
    <location>
        <begin position="79"/>
        <end position="96"/>
    </location>
</feature>
<reference evidence="2" key="1">
    <citation type="submission" date="2018-05" db="EMBL/GenBank/DDBJ databases">
        <authorList>
            <person name="Lanie J.A."/>
            <person name="Ng W.-L."/>
            <person name="Kazmierczak K.M."/>
            <person name="Andrzejewski T.M."/>
            <person name="Davidsen T.M."/>
            <person name="Wayne K.J."/>
            <person name="Tettelin H."/>
            <person name="Glass J.I."/>
            <person name="Rusch D."/>
            <person name="Podicherti R."/>
            <person name="Tsui H.-C.T."/>
            <person name="Winkler M.E."/>
        </authorList>
    </citation>
    <scope>NUCLEOTIDE SEQUENCE</scope>
</reference>
<feature type="non-terminal residue" evidence="2">
    <location>
        <position position="184"/>
    </location>
</feature>
<feature type="transmembrane region" description="Helical" evidence="1">
    <location>
        <begin position="49"/>
        <end position="67"/>
    </location>
</feature>
<organism evidence="2">
    <name type="scientific">marine metagenome</name>
    <dbReference type="NCBI Taxonomy" id="408172"/>
    <lineage>
        <taxon>unclassified sequences</taxon>
        <taxon>metagenomes</taxon>
        <taxon>ecological metagenomes</taxon>
    </lineage>
</organism>
<feature type="transmembrane region" description="Helical" evidence="1">
    <location>
        <begin position="21"/>
        <end position="43"/>
    </location>
</feature>
<feature type="transmembrane region" description="Helical" evidence="1">
    <location>
        <begin position="136"/>
        <end position="156"/>
    </location>
</feature>
<sequence length="184" mass="19606">VQTGRVGKLWSRTPDLSSLEWVLCLTPLLLVPGLFTRWTFSVFSVPKATVLWLVALLLLALELGGSVSSGHIRTARRPVDRIVGLLVVAVVIVALFSPHRHIAWSGVGVRWSGALTYVAYGVILRSFAGAATKARLPALTTVVAVGAVPVFGYALVQALGLDPLDWMVSLSFGGDVMSTFGNPN</sequence>
<feature type="non-terminal residue" evidence="2">
    <location>
        <position position="1"/>
    </location>
</feature>
<dbReference type="EMBL" id="UINC01053246">
    <property type="protein sequence ID" value="SVB69533.1"/>
    <property type="molecule type" value="Genomic_DNA"/>
</dbReference>
<feature type="transmembrane region" description="Helical" evidence="1">
    <location>
        <begin position="102"/>
        <end position="124"/>
    </location>
</feature>